<comment type="function">
    <text evidence="9">Component of the transport system for branched-chain amino acids.</text>
</comment>
<dbReference type="HOGENOM" id="CLU_036807_0_0_6"/>
<comment type="similarity">
    <text evidence="2 9">Belongs to the branched chain amino acid transporter family.</text>
</comment>
<protein>
    <recommendedName>
        <fullName evidence="9">Branched-chain amino acid transport system carrier protein</fullName>
    </recommendedName>
</protein>
<dbReference type="Proteomes" id="UP000018458">
    <property type="component" value="Unassembled WGS sequence"/>
</dbReference>
<feature type="transmembrane region" description="Helical" evidence="9">
    <location>
        <begin position="374"/>
        <end position="393"/>
    </location>
</feature>
<keyword evidence="6 9" id="KW-0029">Amino-acid transport</keyword>
<keyword evidence="11" id="KW-1185">Reference proteome</keyword>
<dbReference type="GO" id="GO:0015188">
    <property type="term" value="F:L-isoleucine transmembrane transporter activity"/>
    <property type="evidence" value="ECO:0007669"/>
    <property type="project" value="TreeGrafter"/>
</dbReference>
<organism evidence="10 11">
    <name type="scientific">Succinatimonas hippei (strain DSM 22608 / JCM 16073 / KCTC 15190 / YIT 12066)</name>
    <dbReference type="NCBI Taxonomy" id="762983"/>
    <lineage>
        <taxon>Bacteria</taxon>
        <taxon>Pseudomonadati</taxon>
        <taxon>Pseudomonadota</taxon>
        <taxon>Gammaproteobacteria</taxon>
        <taxon>Aeromonadales</taxon>
        <taxon>Succinivibrionaceae</taxon>
        <taxon>Succinatimonas</taxon>
    </lineage>
</organism>
<dbReference type="GO" id="GO:0005304">
    <property type="term" value="F:L-valine transmembrane transporter activity"/>
    <property type="evidence" value="ECO:0007669"/>
    <property type="project" value="TreeGrafter"/>
</dbReference>
<evidence type="ECO:0000313" key="10">
    <source>
        <dbReference type="EMBL" id="EFY07411.1"/>
    </source>
</evidence>
<evidence type="ECO:0000313" key="11">
    <source>
        <dbReference type="Proteomes" id="UP000018458"/>
    </source>
</evidence>
<evidence type="ECO:0000256" key="4">
    <source>
        <dbReference type="ARBA" id="ARBA00022475"/>
    </source>
</evidence>
<evidence type="ECO:0000256" key="9">
    <source>
        <dbReference type="RuleBase" id="RU362122"/>
    </source>
</evidence>
<dbReference type="GO" id="GO:0015190">
    <property type="term" value="F:L-leucine transmembrane transporter activity"/>
    <property type="evidence" value="ECO:0007669"/>
    <property type="project" value="TreeGrafter"/>
</dbReference>
<feature type="transmembrane region" description="Helical" evidence="9">
    <location>
        <begin position="279"/>
        <end position="304"/>
    </location>
</feature>
<dbReference type="InterPro" id="IPR004685">
    <property type="entry name" value="Brnchd-chn_aa_trnsp_Livcs"/>
</dbReference>
<feature type="transmembrane region" description="Helical" evidence="9">
    <location>
        <begin position="77"/>
        <end position="98"/>
    </location>
</feature>
<dbReference type="eggNOG" id="COG1114">
    <property type="taxonomic scope" value="Bacteria"/>
</dbReference>
<name>E8LJ81_SUCHY</name>
<keyword evidence="4" id="KW-1003">Cell membrane</keyword>
<evidence type="ECO:0000256" key="6">
    <source>
        <dbReference type="ARBA" id="ARBA00022970"/>
    </source>
</evidence>
<evidence type="ECO:0000256" key="2">
    <source>
        <dbReference type="ARBA" id="ARBA00008540"/>
    </source>
</evidence>
<keyword evidence="3 9" id="KW-0813">Transport</keyword>
<dbReference type="RefSeq" id="WP_009142991.1">
    <property type="nucleotide sequence ID" value="NZ_GL830973.1"/>
</dbReference>
<dbReference type="GO" id="GO:0015818">
    <property type="term" value="P:isoleucine transport"/>
    <property type="evidence" value="ECO:0007669"/>
    <property type="project" value="TreeGrafter"/>
</dbReference>
<feature type="transmembrane region" description="Helical" evidence="9">
    <location>
        <begin position="222"/>
        <end position="242"/>
    </location>
</feature>
<dbReference type="GO" id="GO:0005886">
    <property type="term" value="C:plasma membrane"/>
    <property type="evidence" value="ECO:0007669"/>
    <property type="project" value="UniProtKB-SubCell"/>
</dbReference>
<proteinExistence type="inferred from homology"/>
<accession>E8LJ81</accession>
<sequence length="443" mass="47567">MTKLSLKDIILLGMTNFALYVGAGNIIFPPFIGLQAGDHVLPAAIGFILTGVGLPVIAAIALARVGGVLQYITIPIGIKLGLIMTVLCYLCIGPLYAIPRTATVAYELAITPFTHTLSYLPIYSVIYFAISFLFALYPAKILDTVGKILSPIKISALLILCLTAWFIKAGVSEIPNGPYVNEPFSQGVINGYLTLDTLASLAFGIVIVDAIRSRGINDRKKITHYAIISGSIAGLGLLFIYICLFKLGNESFNIANGSTNGAEVLAAYVNMTFGIAGNIFLGVLIIVACLVTAIGLTCACSSYFSKITKIKYRTYVIAISLFGTLISNLGLTHLIKVSIPFLITIYPMFIVLVLASFFTSFFNNAARVIAPPALLSLAFGLVDGCNSAGFHIIPEALIKILPLYDSNLAWLLPSFTVFVICFILDKFSAINKKSKTLSTTIKK</sequence>
<gene>
    <name evidence="10" type="primary">brnQ</name>
    <name evidence="10" type="ORF">HMPREF9444_00779</name>
</gene>
<reference evidence="10 11" key="1">
    <citation type="submission" date="2011-01" db="EMBL/GenBank/DDBJ databases">
        <authorList>
            <person name="Weinstock G."/>
            <person name="Sodergren E."/>
            <person name="Clifton S."/>
            <person name="Fulton L."/>
            <person name="Fulton B."/>
            <person name="Courtney L."/>
            <person name="Fronick C."/>
            <person name="Harrison M."/>
            <person name="Strong C."/>
            <person name="Farmer C."/>
            <person name="Delahaunty K."/>
            <person name="Markovic C."/>
            <person name="Hall O."/>
            <person name="Minx P."/>
            <person name="Tomlinson C."/>
            <person name="Mitreva M."/>
            <person name="Hou S."/>
            <person name="Chen J."/>
            <person name="Wollam A."/>
            <person name="Pepin K.H."/>
            <person name="Johnson M."/>
            <person name="Bhonagiri V."/>
            <person name="Zhang X."/>
            <person name="Suruliraj S."/>
            <person name="Warren W."/>
            <person name="Chinwalla A."/>
            <person name="Mardis E.R."/>
            <person name="Wilson R.K."/>
        </authorList>
    </citation>
    <scope>NUCLEOTIDE SEQUENCE [LARGE SCALE GENOMIC DNA]</scope>
    <source>
        <strain evidence="11">DSM 22608 / JCM 16073 / KCTC 15190 / YIT 12066</strain>
    </source>
</reference>
<keyword evidence="7 9" id="KW-1133">Transmembrane helix</keyword>
<feature type="transmembrane region" description="Helical" evidence="9">
    <location>
        <begin position="118"/>
        <end position="136"/>
    </location>
</feature>
<dbReference type="PANTHER" id="PTHR30588">
    <property type="entry name" value="BRANCHED-CHAIN AMINO ACID TRANSPORT SYSTEM 2 CARRIER PROTEIN"/>
    <property type="match status" value="1"/>
</dbReference>
<feature type="transmembrane region" description="Helical" evidence="9">
    <location>
        <begin position="9"/>
        <end position="28"/>
    </location>
</feature>
<dbReference type="OrthoDB" id="9783920at2"/>
<evidence type="ECO:0000256" key="3">
    <source>
        <dbReference type="ARBA" id="ARBA00022448"/>
    </source>
</evidence>
<feature type="transmembrane region" description="Helical" evidence="9">
    <location>
        <begin position="148"/>
        <end position="167"/>
    </location>
</feature>
<dbReference type="EMBL" id="AEVO01000036">
    <property type="protein sequence ID" value="EFY07411.1"/>
    <property type="molecule type" value="Genomic_DNA"/>
</dbReference>
<keyword evidence="8 9" id="KW-0472">Membrane</keyword>
<feature type="transmembrane region" description="Helical" evidence="9">
    <location>
        <begin position="40"/>
        <end position="65"/>
    </location>
</feature>
<keyword evidence="5 9" id="KW-0812">Transmembrane</keyword>
<feature type="transmembrane region" description="Helical" evidence="9">
    <location>
        <begin position="408"/>
        <end position="425"/>
    </location>
</feature>
<evidence type="ECO:0000256" key="1">
    <source>
        <dbReference type="ARBA" id="ARBA00004651"/>
    </source>
</evidence>
<comment type="caution">
    <text evidence="10">The sequence shown here is derived from an EMBL/GenBank/DDBJ whole genome shotgun (WGS) entry which is preliminary data.</text>
</comment>
<dbReference type="PANTHER" id="PTHR30588:SF0">
    <property type="entry name" value="BRANCHED-CHAIN AMINO ACID PERMEASE BRNQ"/>
    <property type="match status" value="1"/>
</dbReference>
<evidence type="ECO:0000256" key="5">
    <source>
        <dbReference type="ARBA" id="ARBA00022692"/>
    </source>
</evidence>
<dbReference type="GO" id="GO:0015820">
    <property type="term" value="P:L-leucine transport"/>
    <property type="evidence" value="ECO:0007669"/>
    <property type="project" value="TreeGrafter"/>
</dbReference>
<feature type="transmembrane region" description="Helical" evidence="9">
    <location>
        <begin position="341"/>
        <end position="362"/>
    </location>
</feature>
<dbReference type="Pfam" id="PF05525">
    <property type="entry name" value="Branch_AA_trans"/>
    <property type="match status" value="1"/>
</dbReference>
<feature type="transmembrane region" description="Helical" evidence="9">
    <location>
        <begin position="187"/>
        <end position="210"/>
    </location>
</feature>
<evidence type="ECO:0000256" key="8">
    <source>
        <dbReference type="ARBA" id="ARBA00023136"/>
    </source>
</evidence>
<feature type="transmembrane region" description="Helical" evidence="9">
    <location>
        <begin position="316"/>
        <end position="335"/>
    </location>
</feature>
<dbReference type="NCBIfam" id="TIGR00796">
    <property type="entry name" value="livcs"/>
    <property type="match status" value="1"/>
</dbReference>
<comment type="subcellular location">
    <subcellularLocation>
        <location evidence="9">Cell inner membrane</location>
        <topology evidence="9">Multi-pass membrane protein</topology>
    </subcellularLocation>
    <subcellularLocation>
        <location evidence="1">Cell membrane</location>
        <topology evidence="1">Multi-pass membrane protein</topology>
    </subcellularLocation>
</comment>
<dbReference type="AlphaFoldDB" id="E8LJ81"/>
<evidence type="ECO:0000256" key="7">
    <source>
        <dbReference type="ARBA" id="ARBA00022989"/>
    </source>
</evidence>